<dbReference type="EC" id="2.4.-.-" evidence="7"/>
<reference evidence="7 8" key="1">
    <citation type="submission" date="2019-12" db="EMBL/GenBank/DDBJ databases">
        <title>Genome sequencing and assembly of endphytes of Porphyra tenera.</title>
        <authorList>
            <person name="Park J.M."/>
            <person name="Shin R."/>
            <person name="Jo S.H."/>
        </authorList>
    </citation>
    <scope>NUCLEOTIDE SEQUENCE [LARGE SCALE GENOMIC DNA]</scope>
    <source>
        <strain evidence="7 8">GPM4</strain>
    </source>
</reference>
<dbReference type="InterPro" id="IPR029044">
    <property type="entry name" value="Nucleotide-diphossugar_trans"/>
</dbReference>
<dbReference type="KEGG" id="pmes:FX988_03852"/>
<evidence type="ECO:0000259" key="6">
    <source>
        <dbReference type="PROSITE" id="PS51918"/>
    </source>
</evidence>
<dbReference type="Pfam" id="PF04055">
    <property type="entry name" value="Radical_SAM"/>
    <property type="match status" value="1"/>
</dbReference>
<keyword evidence="8" id="KW-1185">Reference proteome</keyword>
<dbReference type="InterPro" id="IPR013785">
    <property type="entry name" value="Aldolase_TIM"/>
</dbReference>
<dbReference type="Gene3D" id="3.90.550.10">
    <property type="entry name" value="Spore Coat Polysaccharide Biosynthesis Protein SpsA, Chain A"/>
    <property type="match status" value="1"/>
</dbReference>
<keyword evidence="4" id="KW-0408">Iron</keyword>
<keyword evidence="7" id="KW-0808">Transferase</keyword>
<dbReference type="Pfam" id="PF00535">
    <property type="entry name" value="Glycos_transf_2"/>
    <property type="match status" value="1"/>
</dbReference>
<dbReference type="PANTHER" id="PTHR22916">
    <property type="entry name" value="GLYCOSYLTRANSFERASE"/>
    <property type="match status" value="1"/>
</dbReference>
<organism evidence="7 8">
    <name type="scientific">Paraglaciecola mesophila</name>
    <dbReference type="NCBI Taxonomy" id="197222"/>
    <lineage>
        <taxon>Bacteria</taxon>
        <taxon>Pseudomonadati</taxon>
        <taxon>Pseudomonadota</taxon>
        <taxon>Gammaproteobacteria</taxon>
        <taxon>Alteromonadales</taxon>
        <taxon>Alteromonadaceae</taxon>
        <taxon>Paraglaciecola</taxon>
    </lineage>
</organism>
<keyword evidence="7" id="KW-0328">Glycosyltransferase</keyword>
<dbReference type="SUPFAM" id="SSF53448">
    <property type="entry name" value="Nucleotide-diphospho-sugar transferases"/>
    <property type="match status" value="1"/>
</dbReference>
<protein>
    <submittedName>
        <fullName evidence="7">Putative glycosyltransferase EpsJ</fullName>
        <ecNumber evidence="7">2.4.-.-</ecNumber>
    </submittedName>
</protein>
<evidence type="ECO:0000256" key="3">
    <source>
        <dbReference type="ARBA" id="ARBA00022723"/>
    </source>
</evidence>
<dbReference type="Gene3D" id="3.40.50.720">
    <property type="entry name" value="NAD(P)-binding Rossmann-like Domain"/>
    <property type="match status" value="1"/>
</dbReference>
<dbReference type="GO" id="GO:0046872">
    <property type="term" value="F:metal ion binding"/>
    <property type="evidence" value="ECO:0007669"/>
    <property type="project" value="UniProtKB-KW"/>
</dbReference>
<accession>A0A857JQ34</accession>
<keyword evidence="5" id="KW-0411">Iron-sulfur</keyword>
<proteinExistence type="predicted"/>
<dbReference type="PROSITE" id="PS51918">
    <property type="entry name" value="RADICAL_SAM"/>
    <property type="match status" value="1"/>
</dbReference>
<dbReference type="RefSeq" id="WP_160181686.1">
    <property type="nucleotide sequence ID" value="NZ_CP047656.1"/>
</dbReference>
<keyword evidence="2" id="KW-0949">S-adenosyl-L-methionine</keyword>
<evidence type="ECO:0000313" key="8">
    <source>
        <dbReference type="Proteomes" id="UP000464524"/>
    </source>
</evidence>
<dbReference type="GO" id="GO:0016758">
    <property type="term" value="F:hexosyltransferase activity"/>
    <property type="evidence" value="ECO:0007669"/>
    <property type="project" value="UniProtKB-ARBA"/>
</dbReference>
<dbReference type="GO" id="GO:0051536">
    <property type="term" value="F:iron-sulfur cluster binding"/>
    <property type="evidence" value="ECO:0007669"/>
    <property type="project" value="UniProtKB-KW"/>
</dbReference>
<dbReference type="CDD" id="cd01335">
    <property type="entry name" value="Radical_SAM"/>
    <property type="match status" value="1"/>
</dbReference>
<evidence type="ECO:0000256" key="1">
    <source>
        <dbReference type="ARBA" id="ARBA00001966"/>
    </source>
</evidence>
<dbReference type="SFLD" id="SFLDS00029">
    <property type="entry name" value="Radical_SAM"/>
    <property type="match status" value="1"/>
</dbReference>
<evidence type="ECO:0000313" key="7">
    <source>
        <dbReference type="EMBL" id="QHJ13586.1"/>
    </source>
</evidence>
<dbReference type="InterPro" id="IPR001173">
    <property type="entry name" value="Glyco_trans_2-like"/>
</dbReference>
<evidence type="ECO:0000256" key="2">
    <source>
        <dbReference type="ARBA" id="ARBA00022691"/>
    </source>
</evidence>
<comment type="cofactor">
    <cofactor evidence="1">
        <name>[4Fe-4S] cluster</name>
        <dbReference type="ChEBI" id="CHEBI:49883"/>
    </cofactor>
</comment>
<dbReference type="CDD" id="cd00761">
    <property type="entry name" value="Glyco_tranf_GTA_type"/>
    <property type="match status" value="1"/>
</dbReference>
<dbReference type="SFLD" id="SFLDG01067">
    <property type="entry name" value="SPASM/twitch_domain_containing"/>
    <property type="match status" value="1"/>
</dbReference>
<dbReference type="InterPro" id="IPR058240">
    <property type="entry name" value="rSAM_sf"/>
</dbReference>
<dbReference type="SUPFAM" id="SSF102114">
    <property type="entry name" value="Radical SAM enzymes"/>
    <property type="match status" value="1"/>
</dbReference>
<gene>
    <name evidence="7" type="ORF">FX988_03852</name>
</gene>
<name>A0A857JQ34_9ALTE</name>
<sequence length="786" mass="89631">MSTSFSIIIPTYNASKFISDCLDSIVSQNLSSSDIEVILVDDFSADNTCSIVQRYYDIIPNLKLVELSTNTGPGIARNEGLKVATNQWVIFLDSDDELKDNGIRTLQQFINNQKSPSLDVVGFDWAESQKSEKNLKSSQRIGRRDNVYFSHQHKLIEAYLSHRMDGSVIFTAMKRSLLVESNMKFDSGLHEDVDFIFNVYFNASDIRYFDHIIYLKRNHRTSIINTISEAHVEGYLRAWNTILNILKNAKLTSAVKDRYLAAYHYGTIGVIATRIREIARQRSSATNIHPLFSALWLFSQEKRKSKEFVETLKNCKTLYGNLCRLFFDKMDEKSLSETEKVETICTQISQLDGKSWSCTDLQHSVFMRSNEVRTCCKRFFVDGEMRGDVKLFDVTDGSEKSLGSREILEAKRELHQKINAGISNPCEGCSFLEFKKWDTLNKLDIHYLSLEYHSVCNLKCTYCSDEYYGGEKQKYDIEGSIEKFIEDEALQNCALVVWGGGEPVLGKGFEKITGMLAEKIPNVQQRVLSNSVKHSPAIDILLIENRGQLITSIDAGTTETFENIRGRDYLHRVCSNLKDYSEVNNKKITIKYIFTENNDSENEVRSFVTLMKSYSLQNCVFQISGDFKKEHVSIESATSMVLMFGLLKQLGCSAIYFDELLWHRLGDIFALNSPDYVNRLHNLTGFEFIATAKKYPRVIVWGAGQQAKYLVSKSHFFEQAEIAYFVDATPNKIGSVYFDKEVKCPSVLKESDLPIVIAAVQGYALIVEQFNKLGIDQNRLVNELII</sequence>
<dbReference type="InterPro" id="IPR007197">
    <property type="entry name" value="rSAM"/>
</dbReference>
<dbReference type="AlphaFoldDB" id="A0A857JQ34"/>
<keyword evidence="3" id="KW-0479">Metal-binding</keyword>
<feature type="domain" description="Radical SAM core" evidence="6">
    <location>
        <begin position="442"/>
        <end position="658"/>
    </location>
</feature>
<dbReference type="EMBL" id="CP047656">
    <property type="protein sequence ID" value="QHJ13586.1"/>
    <property type="molecule type" value="Genomic_DNA"/>
</dbReference>
<evidence type="ECO:0000256" key="4">
    <source>
        <dbReference type="ARBA" id="ARBA00023004"/>
    </source>
</evidence>
<dbReference type="Gene3D" id="3.20.20.70">
    <property type="entry name" value="Aldolase class I"/>
    <property type="match status" value="1"/>
</dbReference>
<dbReference type="Proteomes" id="UP000464524">
    <property type="component" value="Chromosome"/>
</dbReference>
<evidence type="ECO:0000256" key="5">
    <source>
        <dbReference type="ARBA" id="ARBA00023014"/>
    </source>
</evidence>
<dbReference type="PANTHER" id="PTHR22916:SF3">
    <property type="entry name" value="UDP-GLCNAC:BETAGAL BETA-1,3-N-ACETYLGLUCOSAMINYLTRANSFERASE-LIKE PROTEIN 1"/>
    <property type="match status" value="1"/>
</dbReference>
<dbReference type="OrthoDB" id="9069044at2"/>